<keyword evidence="6" id="KW-1185">Reference proteome</keyword>
<sequence length="221" mass="24646">MIEARDVKRTFLMGKVEVKALKGISLNIGKGEFVAIVGSSGSGKTTLLNQLGLLDTPTSGKVFIDSTNVSELTDKQKIRFRLNNLGYVFQDYALIPTLTGLENVYLPLMMQGRTQENIMKEAVSIIEAVGLADRMHHLPSEMSGGQQQRVSIARALVHEPKILFADEPCANLDSEASRQILELFSRFNEENEQTIVMVTHEQWHLDYVDRVITLKDGLIAD</sequence>
<dbReference type="KEGG" id="mmav:RE476_09620"/>
<evidence type="ECO:0000256" key="3">
    <source>
        <dbReference type="ARBA" id="ARBA00022840"/>
    </source>
</evidence>
<dbReference type="InterPro" id="IPR027417">
    <property type="entry name" value="P-loop_NTPase"/>
</dbReference>
<dbReference type="SUPFAM" id="SSF52540">
    <property type="entry name" value="P-loop containing nucleoside triphosphate hydrolases"/>
    <property type="match status" value="1"/>
</dbReference>
<dbReference type="SMART" id="SM00382">
    <property type="entry name" value="AAA"/>
    <property type="match status" value="1"/>
</dbReference>
<dbReference type="PROSITE" id="PS50893">
    <property type="entry name" value="ABC_TRANSPORTER_2"/>
    <property type="match status" value="1"/>
</dbReference>
<evidence type="ECO:0000313" key="6">
    <source>
        <dbReference type="Proteomes" id="UP001183006"/>
    </source>
</evidence>
<keyword evidence="1" id="KW-0813">Transport</keyword>
<evidence type="ECO:0000256" key="2">
    <source>
        <dbReference type="ARBA" id="ARBA00022741"/>
    </source>
</evidence>
<name>A0AA51UH71_9EURY</name>
<dbReference type="PANTHER" id="PTHR24220:SF86">
    <property type="entry name" value="ABC TRANSPORTER ABCH.1"/>
    <property type="match status" value="1"/>
</dbReference>
<dbReference type="Pfam" id="PF00005">
    <property type="entry name" value="ABC_tran"/>
    <property type="match status" value="1"/>
</dbReference>
<dbReference type="AlphaFoldDB" id="A0AA51UH71"/>
<organism evidence="5 6">
    <name type="scientific">Methanolobus mangrovi</name>
    <dbReference type="NCBI Taxonomy" id="3072977"/>
    <lineage>
        <taxon>Archaea</taxon>
        <taxon>Methanobacteriati</taxon>
        <taxon>Methanobacteriota</taxon>
        <taxon>Stenosarchaea group</taxon>
        <taxon>Methanomicrobia</taxon>
        <taxon>Methanosarcinales</taxon>
        <taxon>Methanosarcinaceae</taxon>
        <taxon>Methanolobus</taxon>
    </lineage>
</organism>
<accession>A0AA51UH71</accession>
<dbReference type="GO" id="GO:0098796">
    <property type="term" value="C:membrane protein complex"/>
    <property type="evidence" value="ECO:0007669"/>
    <property type="project" value="UniProtKB-ARBA"/>
</dbReference>
<gene>
    <name evidence="5" type="ORF">RE476_09620</name>
</gene>
<reference evidence="5" key="1">
    <citation type="submission" date="2023-08" db="EMBL/GenBank/DDBJ databases">
        <title>Methanolobus mangrovi sp. nov. and Methanolobus sediminis sp. nov, two novel methylotrophic methanogens isolated from mangrove sediments in China.</title>
        <authorList>
            <person name="Zhou J."/>
        </authorList>
    </citation>
    <scope>NUCLEOTIDE SEQUENCE</scope>
    <source>
        <strain evidence="5">FTZ2</strain>
    </source>
</reference>
<keyword evidence="2" id="KW-0547">Nucleotide-binding</keyword>
<dbReference type="InterPro" id="IPR003593">
    <property type="entry name" value="AAA+_ATPase"/>
</dbReference>
<dbReference type="InterPro" id="IPR015854">
    <property type="entry name" value="ABC_transpr_LolD-like"/>
</dbReference>
<keyword evidence="3 5" id="KW-0067">ATP-binding</keyword>
<feature type="domain" description="ABC transporter" evidence="4">
    <location>
        <begin position="2"/>
        <end position="220"/>
    </location>
</feature>
<evidence type="ECO:0000259" key="4">
    <source>
        <dbReference type="PROSITE" id="PS50893"/>
    </source>
</evidence>
<dbReference type="PROSITE" id="PS00211">
    <property type="entry name" value="ABC_TRANSPORTER_1"/>
    <property type="match status" value="1"/>
</dbReference>
<dbReference type="InterPro" id="IPR017871">
    <property type="entry name" value="ABC_transporter-like_CS"/>
</dbReference>
<dbReference type="RefSeq" id="WP_309307430.1">
    <property type="nucleotide sequence ID" value="NZ_CP133594.1"/>
</dbReference>
<dbReference type="CDD" id="cd03255">
    <property type="entry name" value="ABC_MJ0796_LolCDE_FtsE"/>
    <property type="match status" value="1"/>
</dbReference>
<dbReference type="EMBL" id="CP133594">
    <property type="protein sequence ID" value="WMW21641.1"/>
    <property type="molecule type" value="Genomic_DNA"/>
</dbReference>
<dbReference type="InterPro" id="IPR003439">
    <property type="entry name" value="ABC_transporter-like_ATP-bd"/>
</dbReference>
<dbReference type="PANTHER" id="PTHR24220">
    <property type="entry name" value="IMPORT ATP-BINDING PROTEIN"/>
    <property type="match status" value="1"/>
</dbReference>
<dbReference type="FunFam" id="3.40.50.300:FF:000032">
    <property type="entry name" value="Export ABC transporter ATP-binding protein"/>
    <property type="match status" value="1"/>
</dbReference>
<evidence type="ECO:0000256" key="1">
    <source>
        <dbReference type="ARBA" id="ARBA00022448"/>
    </source>
</evidence>
<dbReference type="GeneID" id="84230399"/>
<protein>
    <submittedName>
        <fullName evidence="5">ABC transporter ATP-binding protein</fullName>
    </submittedName>
</protein>
<dbReference type="GO" id="GO:0005886">
    <property type="term" value="C:plasma membrane"/>
    <property type="evidence" value="ECO:0007669"/>
    <property type="project" value="TreeGrafter"/>
</dbReference>
<proteinExistence type="predicted"/>
<dbReference type="InterPro" id="IPR017911">
    <property type="entry name" value="MacB-like_ATP-bd"/>
</dbReference>
<dbReference type="Gene3D" id="3.40.50.300">
    <property type="entry name" value="P-loop containing nucleotide triphosphate hydrolases"/>
    <property type="match status" value="1"/>
</dbReference>
<evidence type="ECO:0000313" key="5">
    <source>
        <dbReference type="EMBL" id="WMW21641.1"/>
    </source>
</evidence>
<dbReference type="Proteomes" id="UP001183006">
    <property type="component" value="Chromosome"/>
</dbReference>
<dbReference type="GO" id="GO:0016887">
    <property type="term" value="F:ATP hydrolysis activity"/>
    <property type="evidence" value="ECO:0007669"/>
    <property type="project" value="InterPro"/>
</dbReference>
<dbReference type="GO" id="GO:0005524">
    <property type="term" value="F:ATP binding"/>
    <property type="evidence" value="ECO:0007669"/>
    <property type="project" value="UniProtKB-KW"/>
</dbReference>
<dbReference type="GO" id="GO:0022857">
    <property type="term" value="F:transmembrane transporter activity"/>
    <property type="evidence" value="ECO:0007669"/>
    <property type="project" value="UniProtKB-ARBA"/>
</dbReference>